<dbReference type="Gene3D" id="3.40.50.2000">
    <property type="entry name" value="Glycogen Phosphorylase B"/>
    <property type="match status" value="2"/>
</dbReference>
<dbReference type="InterPro" id="IPR001296">
    <property type="entry name" value="Glyco_trans_1"/>
</dbReference>
<dbReference type="CDD" id="cd03801">
    <property type="entry name" value="GT4_PimA-like"/>
    <property type="match status" value="1"/>
</dbReference>
<comment type="caution">
    <text evidence="2">The sequence shown here is derived from an EMBL/GenBank/DDBJ whole genome shotgun (WGS) entry which is preliminary data.</text>
</comment>
<dbReference type="SUPFAM" id="SSF53756">
    <property type="entry name" value="UDP-Glycosyltransferase/glycogen phosphorylase"/>
    <property type="match status" value="1"/>
</dbReference>
<dbReference type="RefSeq" id="WP_186970713.1">
    <property type="nucleotide sequence ID" value="NZ_JACOPK010000013.1"/>
</dbReference>
<dbReference type="EMBL" id="JACOPK010000013">
    <property type="protein sequence ID" value="MBC5696651.1"/>
    <property type="molecule type" value="Genomic_DNA"/>
</dbReference>
<dbReference type="Pfam" id="PF00534">
    <property type="entry name" value="Glycos_transf_1"/>
    <property type="match status" value="1"/>
</dbReference>
<proteinExistence type="predicted"/>
<evidence type="ECO:0000313" key="3">
    <source>
        <dbReference type="Proteomes" id="UP000641741"/>
    </source>
</evidence>
<reference evidence="2 3" key="1">
    <citation type="submission" date="2020-08" db="EMBL/GenBank/DDBJ databases">
        <title>Genome public.</title>
        <authorList>
            <person name="Liu C."/>
            <person name="Sun Q."/>
        </authorList>
    </citation>
    <scope>NUCLEOTIDE SEQUENCE [LARGE SCALE GENOMIC DNA]</scope>
    <source>
        <strain evidence="2 3">M2</strain>
    </source>
</reference>
<organism evidence="2 3">
    <name type="scientific">Agathobaculum hominis</name>
    <dbReference type="NCBI Taxonomy" id="2763014"/>
    <lineage>
        <taxon>Bacteria</taxon>
        <taxon>Bacillati</taxon>
        <taxon>Bacillota</taxon>
        <taxon>Clostridia</taxon>
        <taxon>Eubacteriales</taxon>
        <taxon>Butyricicoccaceae</taxon>
        <taxon>Agathobaculum</taxon>
    </lineage>
</organism>
<evidence type="ECO:0000313" key="2">
    <source>
        <dbReference type="EMBL" id="MBC5696651.1"/>
    </source>
</evidence>
<keyword evidence="3" id="KW-1185">Reference proteome</keyword>
<accession>A0ABR7GQR1</accession>
<sequence>MKKKIAVLHAQVPFVHGGAELHVYALKKHLIEKGFDAEIIQLPYKWYPANSLYNSMLAWRMLDLSESNGQKIDLVIGTKFPSYGAIHENKVAWVIHQFRQVYDLYNTNIGYAGVPDGSHIRDHVKKFDKQALQEAKSVYANSKNVANRLERYTGIASTPLYHPPMLAGQYKSGEYGDYILSVGRLDPLKRNDLLLRAIAKTNGKIRAKIAGKGPELENLKKLAVTLKIESQIDFLGFVPDEELPDLYANAFGVYFAPVDEDYGYITLEAFFSQKPVLTCIDSGGPLEFVKDAENGYICEPDDEQLADAMVKLYENRNMCKKFGANGLDVVKGITWDHVIQELTKTL</sequence>
<name>A0ABR7GQR1_9FIRM</name>
<evidence type="ECO:0000259" key="1">
    <source>
        <dbReference type="Pfam" id="PF00534"/>
    </source>
</evidence>
<protein>
    <submittedName>
        <fullName evidence="2">Glycosyltransferase family 4 protein</fullName>
    </submittedName>
</protein>
<feature type="domain" description="Glycosyl transferase family 1" evidence="1">
    <location>
        <begin position="177"/>
        <end position="326"/>
    </location>
</feature>
<dbReference type="Proteomes" id="UP000641741">
    <property type="component" value="Unassembled WGS sequence"/>
</dbReference>
<dbReference type="PANTHER" id="PTHR12526">
    <property type="entry name" value="GLYCOSYLTRANSFERASE"/>
    <property type="match status" value="1"/>
</dbReference>
<gene>
    <name evidence="2" type="ORF">H8S02_12010</name>
</gene>
<dbReference type="PANTHER" id="PTHR12526:SF635">
    <property type="entry name" value="GLYCOSYL TRANSFERASE GROUP 1"/>
    <property type="match status" value="1"/>
</dbReference>